<dbReference type="AlphaFoldDB" id="A0A914KGK5"/>
<sequence length="54" mass="6618">MFLLTHKLLQISQIQYKAIYQKNWQLYANDNHLKLQLIQQIQFLDLIIRNNSIF</sequence>
<dbReference type="Proteomes" id="UP000887563">
    <property type="component" value="Unplaced"/>
</dbReference>
<proteinExistence type="predicted"/>
<evidence type="ECO:0000313" key="1">
    <source>
        <dbReference type="Proteomes" id="UP000887563"/>
    </source>
</evidence>
<protein>
    <submittedName>
        <fullName evidence="2">Uncharacterized protein</fullName>
    </submittedName>
</protein>
<reference evidence="2" key="1">
    <citation type="submission" date="2022-11" db="UniProtKB">
        <authorList>
            <consortium name="WormBaseParasite"/>
        </authorList>
    </citation>
    <scope>IDENTIFICATION</scope>
</reference>
<organism evidence="1 2">
    <name type="scientific">Meloidogyne incognita</name>
    <name type="common">Southern root-knot nematode worm</name>
    <name type="synonym">Oxyuris incognita</name>
    <dbReference type="NCBI Taxonomy" id="6306"/>
    <lineage>
        <taxon>Eukaryota</taxon>
        <taxon>Metazoa</taxon>
        <taxon>Ecdysozoa</taxon>
        <taxon>Nematoda</taxon>
        <taxon>Chromadorea</taxon>
        <taxon>Rhabditida</taxon>
        <taxon>Tylenchina</taxon>
        <taxon>Tylenchomorpha</taxon>
        <taxon>Tylenchoidea</taxon>
        <taxon>Meloidogynidae</taxon>
        <taxon>Meloidogyninae</taxon>
        <taxon>Meloidogyne</taxon>
        <taxon>Meloidogyne incognita group</taxon>
    </lineage>
</organism>
<accession>A0A914KGK5</accession>
<dbReference type="WBParaSite" id="Minc3s00007g00465">
    <property type="protein sequence ID" value="Minc3s00007g00465"/>
    <property type="gene ID" value="Minc3s00007g00465"/>
</dbReference>
<name>A0A914KGK5_MELIC</name>
<evidence type="ECO:0000313" key="2">
    <source>
        <dbReference type="WBParaSite" id="Minc3s00007g00465"/>
    </source>
</evidence>
<keyword evidence="1" id="KW-1185">Reference proteome</keyword>